<evidence type="ECO:0000313" key="1">
    <source>
        <dbReference type="EMBL" id="KAG7561866.1"/>
    </source>
</evidence>
<proteinExistence type="predicted"/>
<evidence type="ECO:0000313" key="2">
    <source>
        <dbReference type="Proteomes" id="UP000812966"/>
    </source>
</evidence>
<organism evidence="1 2">
    <name type="scientific">Filobasidium floriforme</name>
    <dbReference type="NCBI Taxonomy" id="5210"/>
    <lineage>
        <taxon>Eukaryota</taxon>
        <taxon>Fungi</taxon>
        <taxon>Dikarya</taxon>
        <taxon>Basidiomycota</taxon>
        <taxon>Agaricomycotina</taxon>
        <taxon>Tremellomycetes</taxon>
        <taxon>Filobasidiales</taxon>
        <taxon>Filobasidiaceae</taxon>
        <taxon>Filobasidium</taxon>
    </lineage>
</organism>
<accession>A0A8K0JSE9</accession>
<reference evidence="1" key="1">
    <citation type="submission" date="2020-04" db="EMBL/GenBank/DDBJ databases">
        <title>Analysis of mating type loci in Filobasidium floriforme.</title>
        <authorList>
            <person name="Nowrousian M."/>
        </authorList>
    </citation>
    <scope>NUCLEOTIDE SEQUENCE</scope>
    <source>
        <strain evidence="1">CBS 6242</strain>
    </source>
</reference>
<dbReference type="AlphaFoldDB" id="A0A8K0JSE9"/>
<comment type="caution">
    <text evidence="1">The sequence shown here is derived from an EMBL/GenBank/DDBJ whole genome shotgun (WGS) entry which is preliminary data.</text>
</comment>
<name>A0A8K0JSE9_9TREE</name>
<keyword evidence="2" id="KW-1185">Reference proteome</keyword>
<sequence>MPVYQPFRKPHNDLESLIHGSLVSSLKPLRCNVPNRYHLVLITKMTIMEFWSRTLFQAFATESSGYPMTSPNDLVHGNSRNEREVVWFIRQQCRDWEALGFQREWVLNVLMEEFNGVGQHRASVIRELQRWTAADTARDVPGNLKTMDELLAWIDEFHASQDNHDTVRQSSTLQTL</sequence>
<dbReference type="EMBL" id="JABELV010000044">
    <property type="protein sequence ID" value="KAG7561866.1"/>
    <property type="molecule type" value="Genomic_DNA"/>
</dbReference>
<gene>
    <name evidence="1" type="ORF">FFLO_02683</name>
</gene>
<protein>
    <submittedName>
        <fullName evidence="1">Uncharacterized protein</fullName>
    </submittedName>
</protein>
<dbReference type="Proteomes" id="UP000812966">
    <property type="component" value="Unassembled WGS sequence"/>
</dbReference>